<comment type="caution">
    <text evidence="2">The sequence shown here is derived from an EMBL/GenBank/DDBJ whole genome shotgun (WGS) entry which is preliminary data.</text>
</comment>
<protein>
    <submittedName>
        <fullName evidence="2">Uncharacterized protein</fullName>
    </submittedName>
</protein>
<organism evidence="2 3">
    <name type="scientific">Haloarcula rubra</name>
    <dbReference type="NCBI Taxonomy" id="2487747"/>
    <lineage>
        <taxon>Archaea</taxon>
        <taxon>Methanobacteriati</taxon>
        <taxon>Methanobacteriota</taxon>
        <taxon>Stenosarchaea group</taxon>
        <taxon>Halobacteria</taxon>
        <taxon>Halobacteriales</taxon>
        <taxon>Haloarculaceae</taxon>
        <taxon>Haloarcula</taxon>
    </lineage>
</organism>
<evidence type="ECO:0000313" key="3">
    <source>
        <dbReference type="Proteomes" id="UP001430377"/>
    </source>
</evidence>
<keyword evidence="1" id="KW-0812">Transmembrane</keyword>
<evidence type="ECO:0000256" key="1">
    <source>
        <dbReference type="SAM" id="Phobius"/>
    </source>
</evidence>
<reference evidence="2 3" key="1">
    <citation type="submission" date="2021-06" db="EMBL/GenBank/DDBJ databases">
        <title>Halomicroarcula sp. a new haloarchaeum isolated from saline soil.</title>
        <authorList>
            <person name="Duran-Viseras A."/>
            <person name="Sanchez-Porro C."/>
            <person name="Ventosa A."/>
        </authorList>
    </citation>
    <scope>NUCLEOTIDE SEQUENCE [LARGE SCALE GENOMIC DNA]</scope>
    <source>
        <strain evidence="2 3">F13</strain>
    </source>
</reference>
<keyword evidence="1" id="KW-0472">Membrane</keyword>
<dbReference type="RefSeq" id="WP_220619076.1">
    <property type="nucleotide sequence ID" value="NZ_RKLR01000005.1"/>
</dbReference>
<sequence length="72" mass="7177">MKTLQTRLLGGHVLALLTLVAADVAGSAPLTTAAFAAAFLTLTALFAAMTGTLVGGVTGRPTSPLATRRPGQ</sequence>
<keyword evidence="1" id="KW-1133">Transmembrane helix</keyword>
<dbReference type="EMBL" id="RKLR01000005">
    <property type="protein sequence ID" value="MBX0324114.1"/>
    <property type="molecule type" value="Genomic_DNA"/>
</dbReference>
<gene>
    <name evidence="2" type="ORF">EGH21_13835</name>
</gene>
<proteinExistence type="predicted"/>
<evidence type="ECO:0000313" key="2">
    <source>
        <dbReference type="EMBL" id="MBX0324114.1"/>
    </source>
</evidence>
<dbReference type="AlphaFoldDB" id="A0AAW4PTX5"/>
<dbReference type="Proteomes" id="UP001430377">
    <property type="component" value="Unassembled WGS sequence"/>
</dbReference>
<keyword evidence="3" id="KW-1185">Reference proteome</keyword>
<accession>A0AAW4PTX5</accession>
<feature type="transmembrane region" description="Helical" evidence="1">
    <location>
        <begin position="37"/>
        <end position="59"/>
    </location>
</feature>
<name>A0AAW4PTX5_9EURY</name>